<dbReference type="AlphaFoldDB" id="A0A1M4VAB1"/>
<dbReference type="STRING" id="871325.SAMN05444349_104150"/>
<protein>
    <submittedName>
        <fullName evidence="1">Uncharacterized protein</fullName>
    </submittedName>
</protein>
<reference evidence="1 2" key="1">
    <citation type="submission" date="2016-11" db="EMBL/GenBank/DDBJ databases">
        <authorList>
            <person name="Jaros S."/>
            <person name="Januszkiewicz K."/>
            <person name="Wedrychowicz H."/>
        </authorList>
    </citation>
    <scope>NUCLEOTIDE SEQUENCE [LARGE SCALE GENOMIC DNA]</scope>
    <source>
        <strain evidence="1 2">DSM 26883</strain>
    </source>
</reference>
<evidence type="ECO:0000313" key="2">
    <source>
        <dbReference type="Proteomes" id="UP000184436"/>
    </source>
</evidence>
<sequence length="162" mass="17689">MNRAARKMAKMISDNTVMINLVTTDGNTTSTGNHMVGGAFMGNTVETDSFGNIKVTAHQEINPNVLRSADEHTETSGKMIMHEVTETYEGARISQKTGIPSPPANIAGSVFGKAHNKATSQSTVYQKMYDKKGEETQDINNAVKVEWFVSKRGINKIIQTLP</sequence>
<dbReference type="Proteomes" id="UP000184436">
    <property type="component" value="Unassembled WGS sequence"/>
</dbReference>
<evidence type="ECO:0000313" key="1">
    <source>
        <dbReference type="EMBL" id="SHE65830.1"/>
    </source>
</evidence>
<dbReference type="EMBL" id="FQVD01000004">
    <property type="protein sequence ID" value="SHE65830.1"/>
    <property type="molecule type" value="Genomic_DNA"/>
</dbReference>
<gene>
    <name evidence="1" type="ORF">SAMN05444349_104150</name>
</gene>
<organism evidence="1 2">
    <name type="scientific">Bacteroides faecichinchillae</name>
    <dbReference type="NCBI Taxonomy" id="871325"/>
    <lineage>
        <taxon>Bacteria</taxon>
        <taxon>Pseudomonadati</taxon>
        <taxon>Bacteroidota</taxon>
        <taxon>Bacteroidia</taxon>
        <taxon>Bacteroidales</taxon>
        <taxon>Bacteroidaceae</taxon>
        <taxon>Bacteroides</taxon>
    </lineage>
</organism>
<name>A0A1M4VAB1_9BACE</name>
<keyword evidence="2" id="KW-1185">Reference proteome</keyword>
<dbReference type="OrthoDB" id="667524at2"/>
<dbReference type="RefSeq" id="WP_025075002.1">
    <property type="nucleotide sequence ID" value="NZ_FQVD01000004.1"/>
</dbReference>
<proteinExistence type="predicted"/>
<accession>A0A1M4VAB1</accession>